<comment type="similarity">
    <text evidence="2">Belongs to the NAF1 family.</text>
</comment>
<keyword evidence="7" id="KW-0694">RNA-binding</keyword>
<keyword evidence="8" id="KW-0539">Nucleus</keyword>
<accession>A0A9P0FMU4</accession>
<evidence type="ECO:0000256" key="5">
    <source>
        <dbReference type="ARBA" id="ARBA00022552"/>
    </source>
</evidence>
<evidence type="ECO:0000256" key="6">
    <source>
        <dbReference type="ARBA" id="ARBA00022553"/>
    </source>
</evidence>
<dbReference type="InterPro" id="IPR009000">
    <property type="entry name" value="Transl_B-barrel_sf"/>
</dbReference>
<dbReference type="GO" id="GO:0001522">
    <property type="term" value="P:pseudouridine synthesis"/>
    <property type="evidence" value="ECO:0007669"/>
    <property type="project" value="InterPro"/>
</dbReference>
<feature type="compositionally biased region" description="Basic and acidic residues" evidence="9">
    <location>
        <begin position="164"/>
        <end position="175"/>
    </location>
</feature>
<dbReference type="OrthoDB" id="21550at2759"/>
<dbReference type="GO" id="GO:0005634">
    <property type="term" value="C:nucleus"/>
    <property type="evidence" value="ECO:0007669"/>
    <property type="project" value="UniProtKB-SubCell"/>
</dbReference>
<organism evidence="10 11">
    <name type="scientific">Brassicogethes aeneus</name>
    <name type="common">Rape pollen beetle</name>
    <name type="synonym">Meligethes aeneus</name>
    <dbReference type="NCBI Taxonomy" id="1431903"/>
    <lineage>
        <taxon>Eukaryota</taxon>
        <taxon>Metazoa</taxon>
        <taxon>Ecdysozoa</taxon>
        <taxon>Arthropoda</taxon>
        <taxon>Hexapoda</taxon>
        <taxon>Insecta</taxon>
        <taxon>Pterygota</taxon>
        <taxon>Neoptera</taxon>
        <taxon>Endopterygota</taxon>
        <taxon>Coleoptera</taxon>
        <taxon>Polyphaga</taxon>
        <taxon>Cucujiformia</taxon>
        <taxon>Nitidulidae</taxon>
        <taxon>Meligethinae</taxon>
        <taxon>Brassicogethes</taxon>
    </lineage>
</organism>
<name>A0A9P0FMU4_BRAAE</name>
<evidence type="ECO:0000256" key="8">
    <source>
        <dbReference type="ARBA" id="ARBA00023242"/>
    </source>
</evidence>
<proteinExistence type="inferred from homology"/>
<dbReference type="InterPro" id="IPR040309">
    <property type="entry name" value="Naf1"/>
</dbReference>
<feature type="region of interest" description="Disordered" evidence="9">
    <location>
        <begin position="33"/>
        <end position="176"/>
    </location>
</feature>
<dbReference type="SUPFAM" id="SSF50447">
    <property type="entry name" value="Translation proteins"/>
    <property type="match status" value="1"/>
</dbReference>
<evidence type="ECO:0000313" key="10">
    <source>
        <dbReference type="EMBL" id="CAH0563812.1"/>
    </source>
</evidence>
<keyword evidence="11" id="KW-1185">Reference proteome</keyword>
<dbReference type="GO" id="GO:0003723">
    <property type="term" value="F:RNA binding"/>
    <property type="evidence" value="ECO:0007669"/>
    <property type="project" value="UniProtKB-KW"/>
</dbReference>
<dbReference type="Gene3D" id="2.40.10.230">
    <property type="entry name" value="Probable tRNA pseudouridine synthase domain"/>
    <property type="match status" value="1"/>
</dbReference>
<feature type="compositionally biased region" description="Basic residues" evidence="9">
    <location>
        <begin position="341"/>
        <end position="353"/>
    </location>
</feature>
<feature type="compositionally biased region" description="Polar residues" evidence="9">
    <location>
        <begin position="92"/>
        <end position="103"/>
    </location>
</feature>
<evidence type="ECO:0000256" key="1">
    <source>
        <dbReference type="ARBA" id="ARBA00004123"/>
    </source>
</evidence>
<dbReference type="GO" id="GO:0000493">
    <property type="term" value="P:box H/ACA snoRNP assembly"/>
    <property type="evidence" value="ECO:0007669"/>
    <property type="project" value="InterPro"/>
</dbReference>
<keyword evidence="6" id="KW-0597">Phosphoprotein</keyword>
<dbReference type="InterPro" id="IPR007504">
    <property type="entry name" value="H/ACA_rnp_Gar1/Naf1"/>
</dbReference>
<dbReference type="GO" id="GO:0005732">
    <property type="term" value="C:sno(s)RNA-containing ribonucleoprotein complex"/>
    <property type="evidence" value="ECO:0007669"/>
    <property type="project" value="InterPro"/>
</dbReference>
<keyword evidence="5" id="KW-0698">rRNA processing</keyword>
<evidence type="ECO:0000256" key="4">
    <source>
        <dbReference type="ARBA" id="ARBA00022517"/>
    </source>
</evidence>
<evidence type="ECO:0000256" key="2">
    <source>
        <dbReference type="ARBA" id="ARBA00009801"/>
    </source>
</evidence>
<dbReference type="Pfam" id="PF04410">
    <property type="entry name" value="Gar1"/>
    <property type="match status" value="1"/>
</dbReference>
<dbReference type="PANTHER" id="PTHR31633:SF1">
    <property type="entry name" value="H_ACA RIBONUCLEOPROTEIN COMPLEX NON-CORE SUBUNIT NAF1"/>
    <property type="match status" value="1"/>
</dbReference>
<feature type="compositionally biased region" description="Basic and acidic residues" evidence="9">
    <location>
        <begin position="327"/>
        <end position="340"/>
    </location>
</feature>
<evidence type="ECO:0000256" key="7">
    <source>
        <dbReference type="ARBA" id="ARBA00022884"/>
    </source>
</evidence>
<dbReference type="Proteomes" id="UP001154078">
    <property type="component" value="Chromosome 9"/>
</dbReference>
<reference evidence="10" key="1">
    <citation type="submission" date="2021-12" db="EMBL/GenBank/DDBJ databases">
        <authorList>
            <person name="King R."/>
        </authorList>
    </citation>
    <scope>NUCLEOTIDE SEQUENCE</scope>
</reference>
<keyword evidence="4" id="KW-0690">Ribosome biogenesis</keyword>
<dbReference type="PANTHER" id="PTHR31633">
    <property type="entry name" value="H/ACA RIBONUCLEOPROTEIN COMPLEX NON-CORE SUBUNIT NAF1"/>
    <property type="match status" value="1"/>
</dbReference>
<dbReference type="AlphaFoldDB" id="A0A9P0FMU4"/>
<evidence type="ECO:0000313" key="11">
    <source>
        <dbReference type="Proteomes" id="UP001154078"/>
    </source>
</evidence>
<dbReference type="InterPro" id="IPR038664">
    <property type="entry name" value="Gar1/Naf1_Cbf5-bd_sf"/>
</dbReference>
<feature type="compositionally biased region" description="Acidic residues" evidence="9">
    <location>
        <begin position="132"/>
        <end position="155"/>
    </location>
</feature>
<evidence type="ECO:0000256" key="3">
    <source>
        <dbReference type="ARBA" id="ARBA00021438"/>
    </source>
</evidence>
<gene>
    <name evidence="10" type="ORF">MELIAE_LOCUS12534</name>
</gene>
<dbReference type="GO" id="GO:0006364">
    <property type="term" value="P:rRNA processing"/>
    <property type="evidence" value="ECO:0007669"/>
    <property type="project" value="UniProtKB-KW"/>
</dbReference>
<feature type="region of interest" description="Disordered" evidence="9">
    <location>
        <begin position="319"/>
        <end position="353"/>
    </location>
</feature>
<dbReference type="EMBL" id="OV121140">
    <property type="protein sequence ID" value="CAH0563812.1"/>
    <property type="molecule type" value="Genomic_DNA"/>
</dbReference>
<protein>
    <recommendedName>
        <fullName evidence="3">H/ACA ribonucleoprotein complex non-core subunit NAF1</fullName>
    </recommendedName>
</protein>
<feature type="region of interest" description="Disordered" evidence="9">
    <location>
        <begin position="459"/>
        <end position="504"/>
    </location>
</feature>
<feature type="compositionally biased region" description="Polar residues" evidence="9">
    <location>
        <begin position="42"/>
        <end position="55"/>
    </location>
</feature>
<comment type="subcellular location">
    <subcellularLocation>
        <location evidence="1">Nucleus</location>
    </subcellularLocation>
</comment>
<evidence type="ECO:0000256" key="9">
    <source>
        <dbReference type="SAM" id="MobiDB-lite"/>
    </source>
</evidence>
<sequence>MSGDKEVENVQGVEEVEKTVENLKEVEEIEVNKQKVERENLKNLQESAKVTQTTQIEKRTENNNEAESLLAKQVDDLDISSESTKEAEESKVTVTNESSSLRNILTAYDSDESSSSSDSTSSATSVYVSGTEDSEEDSDESESEFSNETEEEIEFISEVQGAIKKTDKSKGKEEPNPILEEMGLDLLPPVPDMSKLNINPEKEEFFHMGHIRAIIDRIVTVEALPNIPAYDLDTPLFYGEDKRPLGVVFDVIGQVTSPTYAVRFNSQKDIADAKIERGLKVFSAPKCNHTQYVFVRELLKLKGSDASWVGDMEVPDEMQEFSDDDDEHTKKGGKKLENQSRKRAHCSQERHKRFERSMNQCNTINTRVHRLIDARNNPAVRGANHRMINAFENVVFDPSRPPPGFAHAQSRLQDFSCYASGSAAPPKQRYQPSAQEVPFMEYSHWAVSMPGDNLQGNWLAAPEPPKENSWFSNGGNVWGSTGSAANPPNVPQGSWDPSSMYKNS</sequence>
<feature type="compositionally biased region" description="Polar residues" evidence="9">
    <location>
        <begin position="469"/>
        <end position="504"/>
    </location>
</feature>
<feature type="compositionally biased region" description="Low complexity" evidence="9">
    <location>
        <begin position="113"/>
        <end position="131"/>
    </location>
</feature>